<gene>
    <name evidence="3" type="ORF">VW23_003895</name>
</gene>
<sequence length="91" mass="10767">MRVHWTNRASLDLVRLEEFLSGKSQQVAARVVQALISAPNRLLEYPRAGERIEDTGEVELRRLFVDTYEIQYEVLPDQIRVARVFHMREER</sequence>
<name>A0A1E5XJ18_9HYPH</name>
<dbReference type="AlphaFoldDB" id="A0A1E5XJ18"/>
<keyword evidence="4" id="KW-1185">Reference proteome</keyword>
<comment type="similarity">
    <text evidence="1">Belongs to the RelE toxin family.</text>
</comment>
<protein>
    <recommendedName>
        <fullName evidence="5">Plasmid stabilization protein</fullName>
    </recommendedName>
</protein>
<proteinExistence type="inferred from homology"/>
<organism evidence="3 4">
    <name type="scientific">Devosia insulae DS-56</name>
    <dbReference type="NCBI Taxonomy" id="1116389"/>
    <lineage>
        <taxon>Bacteria</taxon>
        <taxon>Pseudomonadati</taxon>
        <taxon>Pseudomonadota</taxon>
        <taxon>Alphaproteobacteria</taxon>
        <taxon>Hyphomicrobiales</taxon>
        <taxon>Devosiaceae</taxon>
        <taxon>Devosia</taxon>
    </lineage>
</organism>
<dbReference type="InterPro" id="IPR035093">
    <property type="entry name" value="RelE/ParE_toxin_dom_sf"/>
</dbReference>
<dbReference type="OrthoDB" id="573800at2"/>
<dbReference type="Gene3D" id="3.30.2310.20">
    <property type="entry name" value="RelE-like"/>
    <property type="match status" value="1"/>
</dbReference>
<accession>A0A1E5XJ18</accession>
<evidence type="ECO:0000256" key="1">
    <source>
        <dbReference type="ARBA" id="ARBA00006226"/>
    </source>
</evidence>
<evidence type="ECO:0008006" key="5">
    <source>
        <dbReference type="Google" id="ProtNLM"/>
    </source>
</evidence>
<dbReference type="Pfam" id="PF05016">
    <property type="entry name" value="ParE_toxin"/>
    <property type="match status" value="1"/>
</dbReference>
<dbReference type="PANTHER" id="PTHR33755">
    <property type="entry name" value="TOXIN PARE1-RELATED"/>
    <property type="match status" value="1"/>
</dbReference>
<dbReference type="EMBL" id="LAJE02000363">
    <property type="protein sequence ID" value="OEO28593.1"/>
    <property type="molecule type" value="Genomic_DNA"/>
</dbReference>
<dbReference type="PANTHER" id="PTHR33755:SF7">
    <property type="entry name" value="TOXIN MODULE OF TOXIN-ANTITOXIN SYSTEM RELE_STBE FAMILY"/>
    <property type="match status" value="1"/>
</dbReference>
<evidence type="ECO:0000313" key="4">
    <source>
        <dbReference type="Proteomes" id="UP000095463"/>
    </source>
</evidence>
<evidence type="ECO:0000256" key="2">
    <source>
        <dbReference type="ARBA" id="ARBA00022649"/>
    </source>
</evidence>
<keyword evidence="2" id="KW-1277">Toxin-antitoxin system</keyword>
<dbReference type="Proteomes" id="UP000095463">
    <property type="component" value="Unassembled WGS sequence"/>
</dbReference>
<evidence type="ECO:0000313" key="3">
    <source>
        <dbReference type="EMBL" id="OEO28593.1"/>
    </source>
</evidence>
<comment type="caution">
    <text evidence="3">The sequence shown here is derived from an EMBL/GenBank/DDBJ whole genome shotgun (WGS) entry which is preliminary data.</text>
</comment>
<dbReference type="RefSeq" id="WP_069912076.1">
    <property type="nucleotide sequence ID" value="NZ_LAJE02000363.1"/>
</dbReference>
<dbReference type="InterPro" id="IPR051803">
    <property type="entry name" value="TA_system_RelE-like_toxin"/>
</dbReference>
<reference evidence="3 4" key="1">
    <citation type="journal article" date="2015" name="Genome Announc.">
        <title>Genome Assemblies of Three Soil-Associated Devosia species: D. insulae, D. limi, and D. soli.</title>
        <authorList>
            <person name="Hassan Y.I."/>
            <person name="Lepp D."/>
            <person name="Zhou T."/>
        </authorList>
    </citation>
    <scope>NUCLEOTIDE SEQUENCE [LARGE SCALE GENOMIC DNA]</scope>
    <source>
        <strain evidence="3 4">DS-56</strain>
    </source>
</reference>
<dbReference type="InterPro" id="IPR007712">
    <property type="entry name" value="RelE/ParE_toxin"/>
</dbReference>